<protein>
    <recommendedName>
        <fullName evidence="3">MerR family transcriptional regulator</fullName>
    </recommendedName>
</protein>
<dbReference type="AlphaFoldDB" id="A0A7X6I5V6"/>
<dbReference type="Pfam" id="PF13591">
    <property type="entry name" value="MerR_2"/>
    <property type="match status" value="1"/>
</dbReference>
<dbReference type="Gene3D" id="1.10.1660.10">
    <property type="match status" value="1"/>
</dbReference>
<proteinExistence type="predicted"/>
<accession>A0A7X6I5V6</accession>
<keyword evidence="2" id="KW-1185">Reference proteome</keyword>
<dbReference type="Proteomes" id="UP000521868">
    <property type="component" value="Unassembled WGS sequence"/>
</dbReference>
<gene>
    <name evidence="1" type="ORF">RAMLITH_07795</name>
</gene>
<evidence type="ECO:0008006" key="3">
    <source>
        <dbReference type="Google" id="ProtNLM"/>
    </source>
</evidence>
<organism evidence="1 2">
    <name type="scientific">Ramlibacter lithotrophicus</name>
    <dbReference type="NCBI Taxonomy" id="2606681"/>
    <lineage>
        <taxon>Bacteria</taxon>
        <taxon>Pseudomonadati</taxon>
        <taxon>Pseudomonadota</taxon>
        <taxon>Betaproteobacteria</taxon>
        <taxon>Burkholderiales</taxon>
        <taxon>Comamonadaceae</taxon>
        <taxon>Ramlibacter</taxon>
    </lineage>
</organism>
<name>A0A7X6I5V6_9BURK</name>
<dbReference type="EMBL" id="VTOX01000002">
    <property type="protein sequence ID" value="NKE65723.1"/>
    <property type="molecule type" value="Genomic_DNA"/>
</dbReference>
<dbReference type="RefSeq" id="WP_168106816.1">
    <property type="nucleotide sequence ID" value="NZ_VTOX01000002.1"/>
</dbReference>
<reference evidence="1 2" key="1">
    <citation type="journal article" date="2020" name="Nature">
        <title>Bacterial chemolithoautotrophy via manganese oxidation.</title>
        <authorList>
            <person name="Yu H."/>
            <person name="Leadbetter J.R."/>
        </authorList>
    </citation>
    <scope>NUCLEOTIDE SEQUENCE [LARGE SCALE GENOMIC DNA]</scope>
    <source>
        <strain evidence="1 2">RBP-1</strain>
    </source>
</reference>
<sequence>MTAPLVEVAWLDARETVTRGELSRACGLTEAEVAELVDYGALHALPAAGAEPVFSAECLPALRRATRLRRDLDLDLFTVALLLQYLDRIEVLERQVRSLRAQVSFHAPAAQREGPQPWHEPHG</sequence>
<evidence type="ECO:0000313" key="1">
    <source>
        <dbReference type="EMBL" id="NKE65723.1"/>
    </source>
</evidence>
<evidence type="ECO:0000313" key="2">
    <source>
        <dbReference type="Proteomes" id="UP000521868"/>
    </source>
</evidence>
<comment type="caution">
    <text evidence="1">The sequence shown here is derived from an EMBL/GenBank/DDBJ whole genome shotgun (WGS) entry which is preliminary data.</text>
</comment>